<dbReference type="RefSeq" id="WP_153349428.1">
    <property type="nucleotide sequence ID" value="NZ_WISR01000055.1"/>
</dbReference>
<evidence type="ECO:0000313" key="2">
    <source>
        <dbReference type="Proteomes" id="UP000429484"/>
    </source>
</evidence>
<proteinExistence type="predicted"/>
<name>A0AAW9TLQ2_RHIML</name>
<gene>
    <name evidence="1" type="ORF">GHK53_05280</name>
</gene>
<reference evidence="1 2" key="1">
    <citation type="journal article" date="2013" name="Genome Biol.">
        <title>Comparative genomics of the core and accessory genomes of 48 Sinorhizobium strains comprising five genospecies.</title>
        <authorList>
            <person name="Sugawara M."/>
            <person name="Epstein B."/>
            <person name="Badgley B.D."/>
            <person name="Unno T."/>
            <person name="Xu L."/>
            <person name="Reese J."/>
            <person name="Gyaneshwar P."/>
            <person name="Denny R."/>
            <person name="Mudge J."/>
            <person name="Bharti A.K."/>
            <person name="Farmer A.D."/>
            <person name="May G.D."/>
            <person name="Woodward J.E."/>
            <person name="Medigue C."/>
            <person name="Vallenet D."/>
            <person name="Lajus A."/>
            <person name="Rouy Z."/>
            <person name="Martinez-Vaz B."/>
            <person name="Tiffin P."/>
            <person name="Young N.D."/>
            <person name="Sadowsky M.J."/>
        </authorList>
    </citation>
    <scope>NUCLEOTIDE SEQUENCE [LARGE SCALE GENOMIC DNA]</scope>
    <source>
        <strain evidence="1 2">N6B1</strain>
    </source>
</reference>
<evidence type="ECO:0008006" key="3">
    <source>
        <dbReference type="Google" id="ProtNLM"/>
    </source>
</evidence>
<dbReference type="EMBL" id="WISR01000055">
    <property type="protein sequence ID" value="MQW32247.1"/>
    <property type="molecule type" value="Genomic_DNA"/>
</dbReference>
<dbReference type="AlphaFoldDB" id="A0AAW9TLQ2"/>
<comment type="caution">
    <text evidence="1">The sequence shown here is derived from an EMBL/GenBank/DDBJ whole genome shotgun (WGS) entry which is preliminary data.</text>
</comment>
<evidence type="ECO:0000313" key="1">
    <source>
        <dbReference type="EMBL" id="MQW32247.1"/>
    </source>
</evidence>
<dbReference type="Proteomes" id="UP000429484">
    <property type="component" value="Unassembled WGS sequence"/>
</dbReference>
<organism evidence="1 2">
    <name type="scientific">Rhizobium meliloti</name>
    <name type="common">Ensifer meliloti</name>
    <name type="synonym">Sinorhizobium meliloti</name>
    <dbReference type="NCBI Taxonomy" id="382"/>
    <lineage>
        <taxon>Bacteria</taxon>
        <taxon>Pseudomonadati</taxon>
        <taxon>Pseudomonadota</taxon>
        <taxon>Alphaproteobacteria</taxon>
        <taxon>Hyphomicrobiales</taxon>
        <taxon>Rhizobiaceae</taxon>
        <taxon>Sinorhizobium/Ensifer group</taxon>
        <taxon>Sinorhizobium</taxon>
    </lineage>
</organism>
<protein>
    <recommendedName>
        <fullName evidence="3">Transposase</fullName>
    </recommendedName>
</protein>
<accession>A0AAW9TLQ2</accession>
<sequence length="46" mass="5447">MGRYCLYDEGADGDLPRKIVNIAPKQWRRLPDEYGGWDGVFRGYRR</sequence>